<keyword evidence="1" id="KW-1133">Transmembrane helix</keyword>
<protein>
    <submittedName>
        <fullName evidence="2">Uncharacterized protein</fullName>
    </submittedName>
</protein>
<keyword evidence="1" id="KW-0472">Membrane</keyword>
<name>A0ABV1PQ52_9ENTR</name>
<comment type="caution">
    <text evidence="2">The sequence shown here is derived from an EMBL/GenBank/DDBJ whole genome shotgun (WGS) entry which is preliminary data.</text>
</comment>
<keyword evidence="1" id="KW-0812">Transmembrane</keyword>
<evidence type="ECO:0000313" key="2">
    <source>
        <dbReference type="EMBL" id="MER0126945.1"/>
    </source>
</evidence>
<evidence type="ECO:0000256" key="1">
    <source>
        <dbReference type="SAM" id="Phobius"/>
    </source>
</evidence>
<keyword evidence="3" id="KW-1185">Reference proteome</keyword>
<proteinExistence type="predicted"/>
<reference evidence="2 3" key="1">
    <citation type="submission" date="2024-06" db="EMBL/GenBank/DDBJ databases">
        <title>Fanconibacter daqui strain Q02 whole shotgun sequencing project.</title>
        <authorList>
            <person name="Rodrigues J.W.A."/>
            <person name="Viana L.C."/>
            <person name="Vieira E.C."/>
            <person name="Souza F.O.L."/>
            <person name="Alegria O.C."/>
            <person name="Patroca S."/>
            <person name="Cruz A.C.R."/>
            <person name="Nunes A.R.C."/>
        </authorList>
    </citation>
    <scope>NUCLEOTIDE SEQUENCE [LARGE SCALE GENOMIC DNA]</scope>
    <source>
        <strain evidence="2 3">Q02</strain>
    </source>
</reference>
<dbReference type="RefSeq" id="WP_024557999.1">
    <property type="nucleotide sequence ID" value="NZ_BMKJ01000001.1"/>
</dbReference>
<feature type="transmembrane region" description="Helical" evidence="1">
    <location>
        <begin position="20"/>
        <end position="44"/>
    </location>
</feature>
<feature type="transmembrane region" description="Helical" evidence="1">
    <location>
        <begin position="51"/>
        <end position="69"/>
    </location>
</feature>
<sequence>MAAWAGEISEYALMIAKEKVFYFWGAMDLIGIVFYSIDALRLLVKLWESSAGNPAVIIFMMIANGINGILTGVFYFVYILTPLTLFVSAWLFFKKSRYAVRFAMAQEVFRVLTLQCSVTLFPVVVGASGMTGATVNISKLLLSEILKVGSLIYVRKKQ</sequence>
<gene>
    <name evidence="2" type="ORF">ABQG75_14475</name>
</gene>
<evidence type="ECO:0000313" key="3">
    <source>
        <dbReference type="Proteomes" id="UP001447374"/>
    </source>
</evidence>
<dbReference type="EMBL" id="JBEHGX010000007">
    <property type="protein sequence ID" value="MER0126945.1"/>
    <property type="molecule type" value="Genomic_DNA"/>
</dbReference>
<organism evidence="2 3">
    <name type="scientific">Franconibacter daqui</name>
    <dbReference type="NCBI Taxonomy" id="2047724"/>
    <lineage>
        <taxon>Bacteria</taxon>
        <taxon>Pseudomonadati</taxon>
        <taxon>Pseudomonadota</taxon>
        <taxon>Gammaproteobacteria</taxon>
        <taxon>Enterobacterales</taxon>
        <taxon>Enterobacteriaceae</taxon>
        <taxon>Franconibacter</taxon>
    </lineage>
</organism>
<dbReference type="Proteomes" id="UP001447374">
    <property type="component" value="Unassembled WGS sequence"/>
</dbReference>
<accession>A0ABV1PQ52</accession>